<gene>
    <name evidence="20" type="ORF">PDIGIT_LOCUS878</name>
</gene>
<keyword evidence="21" id="KW-1185">Reference proteome</keyword>
<keyword evidence="13" id="KW-0326">Glycosidase</keyword>
<protein>
    <recommendedName>
        <fullName evidence="7">Beta-mannosidase A</fullName>
        <ecNumber evidence="6">3.2.1.25</ecNumber>
    </recommendedName>
    <alternativeName>
        <fullName evidence="15">Mannanase A</fullName>
    </alternativeName>
</protein>
<evidence type="ECO:0000313" key="20">
    <source>
        <dbReference type="EMBL" id="CAI6248673.1"/>
    </source>
</evidence>
<evidence type="ECO:0000256" key="12">
    <source>
        <dbReference type="ARBA" id="ARBA00023277"/>
    </source>
</evidence>
<keyword evidence="14" id="KW-0624">Polysaccharide degradation</keyword>
<keyword evidence="11" id="KW-0325">Glycoprotein</keyword>
<comment type="caution">
    <text evidence="20">The sequence shown here is derived from an EMBL/GenBank/DDBJ whole genome shotgun (WGS) entry which is preliminary data.</text>
</comment>
<dbReference type="GO" id="GO:0006516">
    <property type="term" value="P:glycoprotein catabolic process"/>
    <property type="evidence" value="ECO:0007669"/>
    <property type="project" value="TreeGrafter"/>
</dbReference>
<keyword evidence="8" id="KW-0964">Secreted</keyword>
<dbReference type="Gene3D" id="2.60.40.10">
    <property type="entry name" value="Immunoglobulins"/>
    <property type="match status" value="3"/>
</dbReference>
<dbReference type="InterPro" id="IPR017853">
    <property type="entry name" value="GH"/>
</dbReference>
<dbReference type="Pfam" id="PF00703">
    <property type="entry name" value="Glyco_hydro_2"/>
    <property type="match status" value="1"/>
</dbReference>
<evidence type="ECO:0000256" key="11">
    <source>
        <dbReference type="ARBA" id="ARBA00023180"/>
    </source>
</evidence>
<dbReference type="SUPFAM" id="SSF49785">
    <property type="entry name" value="Galactose-binding domain-like"/>
    <property type="match status" value="1"/>
</dbReference>
<name>A0A9W4U1T9_9PLEO</name>
<dbReference type="PANTHER" id="PTHR43730">
    <property type="entry name" value="BETA-MANNOSIDASE"/>
    <property type="match status" value="1"/>
</dbReference>
<dbReference type="GO" id="GO:0004567">
    <property type="term" value="F:beta-mannosidase activity"/>
    <property type="evidence" value="ECO:0007669"/>
    <property type="project" value="UniProtKB-EC"/>
</dbReference>
<evidence type="ECO:0000256" key="9">
    <source>
        <dbReference type="ARBA" id="ARBA00022729"/>
    </source>
</evidence>
<dbReference type="Gene3D" id="3.20.20.80">
    <property type="entry name" value="Glycosidases"/>
    <property type="match status" value="1"/>
</dbReference>
<dbReference type="Pfam" id="PF17786">
    <property type="entry name" value="Mannosidase_ig"/>
    <property type="match status" value="1"/>
</dbReference>
<evidence type="ECO:0000256" key="3">
    <source>
        <dbReference type="ARBA" id="ARBA00004740"/>
    </source>
</evidence>
<feature type="domain" description="Beta-mannosidase-like galactose-binding" evidence="19">
    <location>
        <begin position="30"/>
        <end position="203"/>
    </location>
</feature>
<dbReference type="Pfam" id="PF17753">
    <property type="entry name" value="Ig_mannosidase"/>
    <property type="match status" value="1"/>
</dbReference>
<dbReference type="EMBL" id="CAOQHR010000001">
    <property type="protein sequence ID" value="CAI6248673.1"/>
    <property type="molecule type" value="Genomic_DNA"/>
</dbReference>
<accession>A0A9W4U1T9</accession>
<evidence type="ECO:0000313" key="21">
    <source>
        <dbReference type="Proteomes" id="UP001152607"/>
    </source>
</evidence>
<dbReference type="InterPro" id="IPR036156">
    <property type="entry name" value="Beta-gal/glucu_dom_sf"/>
</dbReference>
<dbReference type="InterPro" id="IPR054593">
    <property type="entry name" value="Beta-mannosidase-like_N2"/>
</dbReference>
<evidence type="ECO:0000259" key="18">
    <source>
        <dbReference type="Pfam" id="PF17786"/>
    </source>
</evidence>
<evidence type="ECO:0000256" key="2">
    <source>
        <dbReference type="ARBA" id="ARBA00004613"/>
    </source>
</evidence>
<evidence type="ECO:0000256" key="13">
    <source>
        <dbReference type="ARBA" id="ARBA00023295"/>
    </source>
</evidence>
<feature type="domain" description="Glycoside hydrolase family 2 immunoglobulin-like beta-sandwich" evidence="16">
    <location>
        <begin position="291"/>
        <end position="335"/>
    </location>
</feature>
<keyword evidence="9" id="KW-0732">Signal</keyword>
<dbReference type="InterPro" id="IPR008979">
    <property type="entry name" value="Galactose-bd-like_sf"/>
</dbReference>
<feature type="domain" description="Mannosidase Ig/CBM-like" evidence="18">
    <location>
        <begin position="740"/>
        <end position="827"/>
    </location>
</feature>
<dbReference type="AlphaFoldDB" id="A0A9W4U1T9"/>
<dbReference type="InterPro" id="IPR041447">
    <property type="entry name" value="Mannosidase_ig"/>
</dbReference>
<reference evidence="20" key="1">
    <citation type="submission" date="2023-01" db="EMBL/GenBank/DDBJ databases">
        <authorList>
            <person name="Van Ghelder C."/>
            <person name="Rancurel C."/>
        </authorList>
    </citation>
    <scope>NUCLEOTIDE SEQUENCE</scope>
    <source>
        <strain evidence="20">CNCM I-4278</strain>
    </source>
</reference>
<evidence type="ECO:0000256" key="6">
    <source>
        <dbReference type="ARBA" id="ARBA00012754"/>
    </source>
</evidence>
<comment type="catalytic activity">
    <reaction evidence="1">
        <text>Hydrolysis of terminal, non-reducing beta-D-mannose residues in beta-D-mannosides.</text>
        <dbReference type="EC" id="3.2.1.25"/>
    </reaction>
</comment>
<dbReference type="InterPro" id="IPR006102">
    <property type="entry name" value="Ig-like_GH2"/>
</dbReference>
<dbReference type="Proteomes" id="UP001152607">
    <property type="component" value="Unassembled WGS sequence"/>
</dbReference>
<comment type="similarity">
    <text evidence="4">Belongs to the glycosyl hydrolase 2 family. Beta-mannosidase A subfamily.</text>
</comment>
<dbReference type="GO" id="GO:0005576">
    <property type="term" value="C:extracellular region"/>
    <property type="evidence" value="ECO:0007669"/>
    <property type="project" value="UniProtKB-SubCell"/>
</dbReference>
<evidence type="ECO:0000256" key="10">
    <source>
        <dbReference type="ARBA" id="ARBA00022801"/>
    </source>
</evidence>
<proteinExistence type="inferred from homology"/>
<dbReference type="InterPro" id="IPR041625">
    <property type="entry name" value="Beta-mannosidase_Ig"/>
</dbReference>
<evidence type="ECO:0000259" key="17">
    <source>
        <dbReference type="Pfam" id="PF17753"/>
    </source>
</evidence>
<dbReference type="InterPro" id="IPR013783">
    <property type="entry name" value="Ig-like_fold"/>
</dbReference>
<dbReference type="PROSITE" id="PS51257">
    <property type="entry name" value="PROKAR_LIPOPROTEIN"/>
    <property type="match status" value="1"/>
</dbReference>
<evidence type="ECO:0000256" key="1">
    <source>
        <dbReference type="ARBA" id="ARBA00000829"/>
    </source>
</evidence>
<dbReference type="OrthoDB" id="2866996at2759"/>
<dbReference type="EC" id="3.2.1.25" evidence="6"/>
<evidence type="ECO:0000256" key="8">
    <source>
        <dbReference type="ARBA" id="ARBA00022525"/>
    </source>
</evidence>
<dbReference type="Gene3D" id="2.60.120.260">
    <property type="entry name" value="Galactose-binding domain-like"/>
    <property type="match status" value="1"/>
</dbReference>
<evidence type="ECO:0000256" key="15">
    <source>
        <dbReference type="ARBA" id="ARBA00031061"/>
    </source>
</evidence>
<dbReference type="GO" id="GO:0000272">
    <property type="term" value="P:polysaccharide catabolic process"/>
    <property type="evidence" value="ECO:0007669"/>
    <property type="project" value="UniProtKB-KW"/>
</dbReference>
<organism evidence="20 21">
    <name type="scientific">Periconia digitata</name>
    <dbReference type="NCBI Taxonomy" id="1303443"/>
    <lineage>
        <taxon>Eukaryota</taxon>
        <taxon>Fungi</taxon>
        <taxon>Dikarya</taxon>
        <taxon>Ascomycota</taxon>
        <taxon>Pezizomycotina</taxon>
        <taxon>Dothideomycetes</taxon>
        <taxon>Pleosporomycetidae</taxon>
        <taxon>Pleosporales</taxon>
        <taxon>Massarineae</taxon>
        <taxon>Periconiaceae</taxon>
        <taxon>Periconia</taxon>
    </lineage>
</organism>
<evidence type="ECO:0000256" key="7">
    <source>
        <dbReference type="ARBA" id="ARBA00021795"/>
    </source>
</evidence>
<dbReference type="SUPFAM" id="SSF49303">
    <property type="entry name" value="beta-Galactosidase/glucuronidase domain"/>
    <property type="match status" value="1"/>
</dbReference>
<sequence length="944" mass="105280">MGNFKRSILAASLVSTACTQKVLDLSTIEWTLTSPNFTYISVPGYVPSQVHLDLRAAQVIGDPLYALNEFNLRWIPYSNWTYTSSPLSEFKDTVTTWIVFNGLDTFASIQLCGHHIAATNNQFRQYAFDVTDALVSCNDPVLSIDFGSAPIIANATAELPGQNSWPYGVQQLYEFPNREFIRKEQNDFGWDWGPAFSPAGIWQPAYVVQLASDQAYALNTLVDIYREEQRNLLPPDQSRDWVLNASIDYVGSLPPNADIQYTLERGSNTSNLSGRLGNITLSKGRVTGSIIIPSDAVELWWPVGMGSQTLYNLTLHVVGDQGNTIVTVNRRVGFRTIFNNQLPVSQEQLERGVAPGANWHFEINGHEFYAKGSNFIPPDPFWPSVTEERIRVLFDSVVDGNQNMLRVWSSGAYAPDFMFDLADEMGILLWSEFQFGCALYPVDEAFLENVAEEAEYQVRRVNHHPSLAYWAGGNELENLELALVNKTAPEQYPKYLAEYETLFLDTLATIVFANTRSISYSPSSTTNGWQSLDFSKMQPITQRYNNLTQGSIYGNTDHYNYNPSQAFNLSTYPVGRFANEFGYHSMPSLQTWQQAVDAADLHFNSTVVMLRDHHPPAGGTSTSNIYNTSIGQGQMTMSAQRWYPVPNKTDPLANFSAWCHTTQIFQADFYKAQIAFYRRGSALPERQLGSLYWQLEDQFQAPTWSGIEYDGRWKVLHYVAKDAYEPVIIASFHNASTQALDIWVLSDLWTTISASVSLTWYDWSGAPLQDINTNTNNTLEEAAGTNITVHPINGTKILSSNLDTLLAGHPPTNALLAMHVTAQGTLPNSNASTTFSHTSWFHASPLVSAEMQDPGLQLTHNNVTDTFTMTATKGVAAWVWLDYPSSSSNGASQGGGTVVSFDDNGFWLGKGEVKELGFRVKKDDSEGGWKGGVTARSLWDNYVE</sequence>
<comment type="subcellular location">
    <subcellularLocation>
        <location evidence="2">Secreted</location>
    </subcellularLocation>
</comment>
<dbReference type="PANTHER" id="PTHR43730:SF5">
    <property type="entry name" value="BETA-MANNOSIDASE A"/>
    <property type="match status" value="1"/>
</dbReference>
<comment type="subunit">
    <text evidence="5">Homodimer.</text>
</comment>
<keyword evidence="12" id="KW-0119">Carbohydrate metabolism</keyword>
<evidence type="ECO:0000256" key="4">
    <source>
        <dbReference type="ARBA" id="ARBA00007483"/>
    </source>
</evidence>
<comment type="pathway">
    <text evidence="3">Glycan metabolism; N-glycan degradation.</text>
</comment>
<evidence type="ECO:0000256" key="5">
    <source>
        <dbReference type="ARBA" id="ARBA00011738"/>
    </source>
</evidence>
<keyword evidence="10" id="KW-0378">Hydrolase</keyword>
<evidence type="ECO:0000259" key="16">
    <source>
        <dbReference type="Pfam" id="PF00703"/>
    </source>
</evidence>
<dbReference type="FunFam" id="3.20.20.80:FF:000084">
    <property type="entry name" value="Beta-mannosidase A"/>
    <property type="match status" value="1"/>
</dbReference>
<evidence type="ECO:0000259" key="19">
    <source>
        <dbReference type="Pfam" id="PF22666"/>
    </source>
</evidence>
<evidence type="ECO:0000256" key="14">
    <source>
        <dbReference type="ARBA" id="ARBA00023326"/>
    </source>
</evidence>
<dbReference type="InterPro" id="IPR050887">
    <property type="entry name" value="Beta-mannosidase_GH2"/>
</dbReference>
<dbReference type="Pfam" id="PF22666">
    <property type="entry name" value="Glyco_hydro_2_N2"/>
    <property type="match status" value="1"/>
</dbReference>
<feature type="domain" description="Beta-mannosidase Ig-fold" evidence="17">
    <location>
        <begin position="851"/>
        <end position="941"/>
    </location>
</feature>
<dbReference type="SUPFAM" id="SSF51445">
    <property type="entry name" value="(Trans)glycosidases"/>
    <property type="match status" value="1"/>
</dbReference>